<dbReference type="EMBL" id="CP018762">
    <property type="protein sequence ID" value="APZ33940.1"/>
    <property type="molecule type" value="Genomic_DNA"/>
</dbReference>
<gene>
    <name evidence="1" type="ORF">BOH66_06460</name>
</gene>
<evidence type="ECO:0000313" key="1">
    <source>
        <dbReference type="EMBL" id="APZ33940.1"/>
    </source>
</evidence>
<dbReference type="STRING" id="36805.BOH66_06460"/>
<dbReference type="KEGG" id="maur:BOH66_06460"/>
<dbReference type="Proteomes" id="UP000187185">
    <property type="component" value="Chromosome"/>
</dbReference>
<proteinExistence type="predicted"/>
<accession>A0A1P8U747</accession>
<organism evidence="1 2">
    <name type="scientific">Microbacterium aurum</name>
    <dbReference type="NCBI Taxonomy" id="36805"/>
    <lineage>
        <taxon>Bacteria</taxon>
        <taxon>Bacillati</taxon>
        <taxon>Actinomycetota</taxon>
        <taxon>Actinomycetes</taxon>
        <taxon>Micrococcales</taxon>
        <taxon>Microbacteriaceae</taxon>
        <taxon>Microbacterium</taxon>
    </lineage>
</organism>
<reference evidence="1 2" key="1">
    <citation type="submission" date="2016-12" db="EMBL/GenBank/DDBJ databases">
        <title>Complete genome sequence of Microbacterium aurum KACC 15219.</title>
        <authorList>
            <person name="Jung Y."/>
            <person name="Shin J.-H."/>
            <person name="Lee Y.-J."/>
            <person name="Yi H."/>
            <person name="Bahn Y.-S."/>
            <person name="Kim J.F."/>
            <person name="Lee D.-W."/>
        </authorList>
    </citation>
    <scope>NUCLEOTIDE SEQUENCE [LARGE SCALE GENOMIC DNA]</scope>
    <source>
        <strain evidence="1 2">KACC 15219</strain>
    </source>
</reference>
<dbReference type="AlphaFoldDB" id="A0A1P8U747"/>
<keyword evidence="2" id="KW-1185">Reference proteome</keyword>
<protein>
    <submittedName>
        <fullName evidence="1">Uncharacterized protein</fullName>
    </submittedName>
</protein>
<name>A0A1P8U747_9MICO</name>
<sequence length="207" mass="23919">MGELLLQLQLQFRPQRRVRRLGTASVTVQHATEGHDDALFYARESLLLSTRRALIAERRDPALSESLEASLKRSHSHWHTKLFKLQYLALESLLHREVSGVLRARCVPHGRGSIQQFLQVRDEGPVVSVEAVQVFEEGNRRLHEFFHFHLLTRHHQPVQLEKGEQNYFVGELVTEPEQVASESDDLVRAVHEFERLPKDDLLGSMHE</sequence>
<evidence type="ECO:0000313" key="2">
    <source>
        <dbReference type="Proteomes" id="UP000187185"/>
    </source>
</evidence>